<keyword evidence="3" id="KW-0804">Transcription</keyword>
<dbReference type="SUPFAM" id="SSF48498">
    <property type="entry name" value="Tetracyclin repressor-like, C-terminal domain"/>
    <property type="match status" value="1"/>
</dbReference>
<dbReference type="GO" id="GO:0000976">
    <property type="term" value="F:transcription cis-regulatory region binding"/>
    <property type="evidence" value="ECO:0007669"/>
    <property type="project" value="TreeGrafter"/>
</dbReference>
<name>A0A853CHP9_9ACTN</name>
<dbReference type="InterPro" id="IPR050109">
    <property type="entry name" value="HTH-type_TetR-like_transc_reg"/>
</dbReference>
<dbReference type="PROSITE" id="PS50977">
    <property type="entry name" value="HTH_TETR_2"/>
    <property type="match status" value="1"/>
</dbReference>
<feature type="domain" description="HTH tetR-type" evidence="5">
    <location>
        <begin position="14"/>
        <end position="74"/>
    </location>
</feature>
<keyword evidence="7" id="KW-1185">Reference proteome</keyword>
<protein>
    <submittedName>
        <fullName evidence="6">AcrR family transcriptional regulator</fullName>
    </submittedName>
</protein>
<evidence type="ECO:0000313" key="7">
    <source>
        <dbReference type="Proteomes" id="UP000541969"/>
    </source>
</evidence>
<dbReference type="Proteomes" id="UP000541969">
    <property type="component" value="Unassembled WGS sequence"/>
</dbReference>
<evidence type="ECO:0000256" key="2">
    <source>
        <dbReference type="ARBA" id="ARBA00023125"/>
    </source>
</evidence>
<sequence length="198" mass="21434">MSEERGRPGRKRDHTRDAVILDATLAVLAEQGYDRMTIDMVAARTGMARATVYRRWPTKADLVLQAVSGMSSGDVDAAHLPDTGTLRGDLAAMIRPFDDEQQQVRIQAVAGLLAVAKADPRLADIVAGAGIGPWVEAGRTLIRRAVERGEFRPPVDLDTLAELIPMMCIARAVQQLPITREFSLTLIDGVLLPALRGG</sequence>
<comment type="caution">
    <text evidence="6">The sequence shown here is derived from an EMBL/GenBank/DDBJ whole genome shotgun (WGS) entry which is preliminary data.</text>
</comment>
<organism evidence="6 7">
    <name type="scientific">Petropleomorpha daqingensis</name>
    <dbReference type="NCBI Taxonomy" id="2026353"/>
    <lineage>
        <taxon>Bacteria</taxon>
        <taxon>Bacillati</taxon>
        <taxon>Actinomycetota</taxon>
        <taxon>Actinomycetes</taxon>
        <taxon>Geodermatophilales</taxon>
        <taxon>Geodermatophilaceae</taxon>
        <taxon>Petropleomorpha</taxon>
    </lineage>
</organism>
<evidence type="ECO:0000256" key="3">
    <source>
        <dbReference type="ARBA" id="ARBA00023163"/>
    </source>
</evidence>
<keyword evidence="1" id="KW-0805">Transcription regulation</keyword>
<accession>A0A853CHP9</accession>
<dbReference type="Gene3D" id="1.10.357.10">
    <property type="entry name" value="Tetracycline Repressor, domain 2"/>
    <property type="match status" value="1"/>
</dbReference>
<dbReference type="RefSeq" id="WP_218859285.1">
    <property type="nucleotide sequence ID" value="NZ_JACBZT010000001.1"/>
</dbReference>
<dbReference type="Pfam" id="PF00440">
    <property type="entry name" value="TetR_N"/>
    <property type="match status" value="1"/>
</dbReference>
<dbReference type="InterPro" id="IPR009057">
    <property type="entry name" value="Homeodomain-like_sf"/>
</dbReference>
<proteinExistence type="predicted"/>
<dbReference type="InterPro" id="IPR036271">
    <property type="entry name" value="Tet_transcr_reg_TetR-rel_C_sf"/>
</dbReference>
<dbReference type="AlphaFoldDB" id="A0A853CHP9"/>
<dbReference type="PANTHER" id="PTHR30055">
    <property type="entry name" value="HTH-TYPE TRANSCRIPTIONAL REGULATOR RUTR"/>
    <property type="match status" value="1"/>
</dbReference>
<evidence type="ECO:0000256" key="4">
    <source>
        <dbReference type="PROSITE-ProRule" id="PRU00335"/>
    </source>
</evidence>
<gene>
    <name evidence="6" type="ORF">GGQ55_002969</name>
</gene>
<reference evidence="6 7" key="1">
    <citation type="submission" date="2020-07" db="EMBL/GenBank/DDBJ databases">
        <title>Sequencing the genomes of 1000 actinobacteria strains.</title>
        <authorList>
            <person name="Klenk H.-P."/>
        </authorList>
    </citation>
    <scope>NUCLEOTIDE SEQUENCE [LARGE SCALE GENOMIC DNA]</scope>
    <source>
        <strain evidence="6 7">DSM 104001</strain>
    </source>
</reference>
<evidence type="ECO:0000256" key="1">
    <source>
        <dbReference type="ARBA" id="ARBA00023015"/>
    </source>
</evidence>
<dbReference type="GO" id="GO:0003700">
    <property type="term" value="F:DNA-binding transcription factor activity"/>
    <property type="evidence" value="ECO:0007669"/>
    <property type="project" value="TreeGrafter"/>
</dbReference>
<dbReference type="Pfam" id="PF16859">
    <property type="entry name" value="TetR_C_11"/>
    <property type="match status" value="1"/>
</dbReference>
<keyword evidence="2 4" id="KW-0238">DNA-binding</keyword>
<dbReference type="EMBL" id="JACBZT010000001">
    <property type="protein sequence ID" value="NYJ06691.1"/>
    <property type="molecule type" value="Genomic_DNA"/>
</dbReference>
<dbReference type="InterPro" id="IPR001647">
    <property type="entry name" value="HTH_TetR"/>
</dbReference>
<evidence type="ECO:0000259" key="5">
    <source>
        <dbReference type="PROSITE" id="PS50977"/>
    </source>
</evidence>
<dbReference type="SUPFAM" id="SSF46689">
    <property type="entry name" value="Homeodomain-like"/>
    <property type="match status" value="1"/>
</dbReference>
<dbReference type="PRINTS" id="PR00455">
    <property type="entry name" value="HTHTETR"/>
</dbReference>
<dbReference type="InterPro" id="IPR011075">
    <property type="entry name" value="TetR_C"/>
</dbReference>
<feature type="DNA-binding region" description="H-T-H motif" evidence="4">
    <location>
        <begin position="37"/>
        <end position="56"/>
    </location>
</feature>
<dbReference type="Gene3D" id="1.10.10.60">
    <property type="entry name" value="Homeodomain-like"/>
    <property type="match status" value="1"/>
</dbReference>
<dbReference type="PANTHER" id="PTHR30055:SF148">
    <property type="entry name" value="TETR-FAMILY TRANSCRIPTIONAL REGULATOR"/>
    <property type="match status" value="1"/>
</dbReference>
<evidence type="ECO:0000313" key="6">
    <source>
        <dbReference type="EMBL" id="NYJ06691.1"/>
    </source>
</evidence>